<protein>
    <recommendedName>
        <fullName evidence="2">AAA+ ATPase domain-containing protein</fullName>
    </recommendedName>
</protein>
<dbReference type="CDD" id="cd00009">
    <property type="entry name" value="AAA"/>
    <property type="match status" value="1"/>
</dbReference>
<dbReference type="EnsemblMetazoa" id="AMEM011924-RA">
    <property type="protein sequence ID" value="AMEM011924-PA"/>
    <property type="gene ID" value="AMEM011924"/>
</dbReference>
<dbReference type="PANTHER" id="PTHR23389:SF21">
    <property type="entry name" value="ATPASE FAMILY AAA DOMAIN-CONTAINING PROTEIN 5"/>
    <property type="match status" value="1"/>
</dbReference>
<dbReference type="GO" id="GO:0003677">
    <property type="term" value="F:DNA binding"/>
    <property type="evidence" value="ECO:0007669"/>
    <property type="project" value="TreeGrafter"/>
</dbReference>
<feature type="region of interest" description="Disordered" evidence="1">
    <location>
        <begin position="1111"/>
        <end position="1138"/>
    </location>
</feature>
<dbReference type="GeneID" id="121592781"/>
<feature type="compositionally biased region" description="Basic and acidic residues" evidence="1">
    <location>
        <begin position="351"/>
        <end position="361"/>
    </location>
</feature>
<dbReference type="InterPro" id="IPR003959">
    <property type="entry name" value="ATPase_AAA_core"/>
</dbReference>
<feature type="compositionally biased region" description="Basic residues" evidence="1">
    <location>
        <begin position="74"/>
        <end position="86"/>
    </location>
</feature>
<feature type="region of interest" description="Disordered" evidence="1">
    <location>
        <begin position="1196"/>
        <end position="1224"/>
    </location>
</feature>
<sequence>MMMMMATESGTKPCINHDELHTPESLASSASTASSSSSVSSLSTASGSSSLLALSKPELDRLIAENMTSVLKSLKKRKHAKKHARLRQAAATEQEGTVVEEAKRSSEKTEAKKMDRKERKGAKSQHKKGHKNGTLESKTDPPKHSLKEVQPGRKHDHTATGPAGTASPATNGQPPEKTGKENKTINAFQLMMTARSKCIGSNSPGREREPRELSPSQQLAREKKAKRNLHLQQWAAQKGAGKRKLQEEAEEEYIEHRLNKRAKRLKKLIGNMSAEVVLTDEEMLPKDEPAGVKEEVVVVEIKGEEDAENTQSADEIFLVSDVSNASPARPKVKQRKVTAKPPYKASPKTPQSEEVKQEQIPKKRGRPRKIVPVQPEEPAVKETAASDNEFLEQLSSPRKKKDSLLGYFPKLTPETRKPNDSPSLGKRDTKPTSRTTTPVVKEEEDKPSTPPSQPTSRPRRSCANRIKDYSAFEQYSPAKDEPKTATSKKQPIVTPLKIINVQSPSAMKVVRSPSLRMFSSSGGVESTAGSASKPANTTDWPSTPKSVKLAPLFARSSGGKPKPPAEDPEKARARQLFLMSGIPEKMRQEREKRIAYEEHVLNESPVFPLISHVAQEAGAESIRPVNFDRSCIKLRPEEFDSPKRSSMKGAVKDRKIRFGMFTGASEDDFDEALEKCSQPIDLEDQEDVGRNGAVAELPEVGNVKEIVRDYKQRYPHFPVFRCYKQFRAIYQDHQQQQQQQQQRQEQQDDRQAPDDSVECIEPTYGCRNGELLFTEKYKPQTAEQILINFAPANLLTQFLSLWQEEGSSSAFGGKRSNEGDYAFLSSNRDEDDFLLSNDSNSSSSIPGGSSSSGLCNHVVLVGPSGCGKTSNVYAVANELNFNVLEINASSRRKGKIILQELLEATQSHLVRQKPERSNSTDGLMVNGRPKGGGGPGKKANGLNGMFRCLERRPSFNETTGSGSKKRSLILIEDADIVFDQDDGFLGAINQLIATSKRPIVLTTTNPACGHMARYMARNNVIRYVAPGIANVAKFLSLLALVERIPIDQHDLGRLYAYNGKDMRKTLNELQFFIQSGGDMARFPSAVTSVRRAVELRDAEEGEEAQALNTAALNETREEDDGGEQMEEENSPGAKMAVSRKKVAKRDRELTKHHHATLYELFTRNQNESIVLRIPVDFNALWCNMELVLRTAAKVTASPAPLPKSSKGKRGGKRASTVAKNEAPPPPDVLLCEELASLYDNVSHAEAGWGVTQRNRIRYGKDIQDEQQQQQLANEIGHALVEGSWIEWFSRRRDTSAEPRSVRKATDGEKAMGAKAYDALRKVEQEPRQTIASYIGVSGVRSRVTACDYEPLLRQICRYERTRSSLERRGSRFYHYLRNFAGLVQQQHQQQQSTSTGVMLALGQQKPAGGGGGFSVDHFDALSHCFEEQQQPAVASETGEDNAP</sequence>
<dbReference type="InterPro" id="IPR027417">
    <property type="entry name" value="P-loop_NTPase"/>
</dbReference>
<dbReference type="SMART" id="SM00382">
    <property type="entry name" value="AAA"/>
    <property type="match status" value="1"/>
</dbReference>
<feature type="compositionally biased region" description="Low complexity" evidence="1">
    <location>
        <begin position="159"/>
        <end position="170"/>
    </location>
</feature>
<feature type="domain" description="AAA+ ATPase" evidence="2">
    <location>
        <begin position="854"/>
        <end position="1027"/>
    </location>
</feature>
<proteinExistence type="predicted"/>
<feature type="region of interest" description="Disordered" evidence="1">
    <location>
        <begin position="198"/>
        <end position="244"/>
    </location>
</feature>
<keyword evidence="4" id="KW-1185">Reference proteome</keyword>
<evidence type="ECO:0000259" key="2">
    <source>
        <dbReference type="SMART" id="SM00382"/>
    </source>
</evidence>
<dbReference type="Proteomes" id="UP000075903">
    <property type="component" value="Unassembled WGS sequence"/>
</dbReference>
<accession>A0A182VB31</accession>
<feature type="region of interest" description="Disordered" evidence="1">
    <location>
        <begin position="733"/>
        <end position="759"/>
    </location>
</feature>
<feature type="compositionally biased region" description="Basic and acidic residues" evidence="1">
    <location>
        <begin position="100"/>
        <end position="118"/>
    </location>
</feature>
<feature type="compositionally biased region" description="Basic and acidic residues" evidence="1">
    <location>
        <begin position="413"/>
        <end position="431"/>
    </location>
</feature>
<dbReference type="CTD" id="39770"/>
<feature type="compositionally biased region" description="Low complexity" evidence="1">
    <location>
        <begin position="733"/>
        <end position="744"/>
    </location>
</feature>
<dbReference type="PANTHER" id="PTHR23389">
    <property type="entry name" value="CHROMOSOME TRANSMISSION FIDELITY FACTOR 18"/>
    <property type="match status" value="1"/>
</dbReference>
<evidence type="ECO:0000313" key="3">
    <source>
        <dbReference type="EnsemblMetazoa" id="AMEM011924-PA"/>
    </source>
</evidence>
<dbReference type="GO" id="GO:0005524">
    <property type="term" value="F:ATP binding"/>
    <property type="evidence" value="ECO:0007669"/>
    <property type="project" value="InterPro"/>
</dbReference>
<feature type="compositionally biased region" description="Low complexity" evidence="1">
    <location>
        <begin position="25"/>
        <end position="50"/>
    </location>
</feature>
<feature type="region of interest" description="Disordered" evidence="1">
    <location>
        <begin position="74"/>
        <end position="180"/>
    </location>
</feature>
<feature type="compositionally biased region" description="Basic residues" evidence="1">
    <location>
        <begin position="119"/>
        <end position="131"/>
    </location>
</feature>
<evidence type="ECO:0000256" key="1">
    <source>
        <dbReference type="SAM" id="MobiDB-lite"/>
    </source>
</evidence>
<dbReference type="GO" id="GO:0005634">
    <property type="term" value="C:nucleus"/>
    <property type="evidence" value="ECO:0007669"/>
    <property type="project" value="TreeGrafter"/>
</dbReference>
<feature type="compositionally biased region" description="Polar residues" evidence="1">
    <location>
        <begin position="518"/>
        <end position="545"/>
    </location>
</feature>
<dbReference type="KEGG" id="amer:121592781"/>
<dbReference type="GO" id="GO:0016887">
    <property type="term" value="F:ATP hydrolysis activity"/>
    <property type="evidence" value="ECO:0007669"/>
    <property type="project" value="InterPro"/>
</dbReference>
<dbReference type="Pfam" id="PF00004">
    <property type="entry name" value="AAA"/>
    <property type="match status" value="1"/>
</dbReference>
<dbReference type="GO" id="GO:0061860">
    <property type="term" value="F:DNA clamp unloader activity"/>
    <property type="evidence" value="ECO:0007669"/>
    <property type="project" value="TreeGrafter"/>
</dbReference>
<organism evidence="3 4">
    <name type="scientific">Anopheles merus</name>
    <name type="common">Mosquito</name>
    <dbReference type="NCBI Taxonomy" id="30066"/>
    <lineage>
        <taxon>Eukaryota</taxon>
        <taxon>Metazoa</taxon>
        <taxon>Ecdysozoa</taxon>
        <taxon>Arthropoda</taxon>
        <taxon>Hexapoda</taxon>
        <taxon>Insecta</taxon>
        <taxon>Pterygota</taxon>
        <taxon>Neoptera</taxon>
        <taxon>Endopterygota</taxon>
        <taxon>Diptera</taxon>
        <taxon>Nematocera</taxon>
        <taxon>Culicoidea</taxon>
        <taxon>Culicidae</taxon>
        <taxon>Anophelinae</taxon>
        <taxon>Anopheles</taxon>
    </lineage>
</organism>
<feature type="compositionally biased region" description="Basic and acidic residues" evidence="1">
    <location>
        <begin position="137"/>
        <end position="153"/>
    </location>
</feature>
<feature type="region of interest" description="Disordered" evidence="1">
    <location>
        <begin position="1"/>
        <end position="50"/>
    </location>
</feature>
<dbReference type="VEuPathDB" id="VectorBase:AMEM011924"/>
<feature type="region of interest" description="Disordered" evidence="1">
    <location>
        <begin position="909"/>
        <end position="937"/>
    </location>
</feature>
<dbReference type="SUPFAM" id="SSF52540">
    <property type="entry name" value="P-loop containing nucleoside triphosphate hydrolases"/>
    <property type="match status" value="1"/>
</dbReference>
<name>A0A182VB31_ANOME</name>
<dbReference type="InterPro" id="IPR003593">
    <property type="entry name" value="AAA+_ATPase"/>
</dbReference>
<dbReference type="STRING" id="30066.A0A182VB31"/>
<feature type="region of interest" description="Disordered" evidence="1">
    <location>
        <begin position="518"/>
        <end position="571"/>
    </location>
</feature>
<dbReference type="VEuPathDB" id="VectorBase:AMEM21_013279"/>
<feature type="region of interest" description="Disordered" evidence="1">
    <location>
        <begin position="303"/>
        <end position="492"/>
    </location>
</feature>
<dbReference type="Gene3D" id="3.40.50.300">
    <property type="entry name" value="P-loop containing nucleotide triphosphate hydrolases"/>
    <property type="match status" value="1"/>
</dbReference>
<dbReference type="RefSeq" id="XP_041770502.1">
    <property type="nucleotide sequence ID" value="XM_041914568.1"/>
</dbReference>
<feature type="compositionally biased region" description="Acidic residues" evidence="1">
    <location>
        <begin position="1116"/>
        <end position="1129"/>
    </location>
</feature>
<evidence type="ECO:0000313" key="4">
    <source>
        <dbReference type="Proteomes" id="UP000075903"/>
    </source>
</evidence>
<reference evidence="3" key="1">
    <citation type="submission" date="2020-05" db="UniProtKB">
        <authorList>
            <consortium name="EnsemblMetazoa"/>
        </authorList>
    </citation>
    <scope>IDENTIFICATION</scope>
    <source>
        <strain evidence="3">MAF</strain>
    </source>
</reference>